<feature type="transmembrane region" description="Helical" evidence="1">
    <location>
        <begin position="71"/>
        <end position="96"/>
    </location>
</feature>
<gene>
    <name evidence="2" type="ORF">EV132_1022</name>
</gene>
<organism evidence="2 3">
    <name type="scientific">Rhizobium sullae</name>
    <name type="common">Rhizobium hedysari</name>
    <dbReference type="NCBI Taxonomy" id="50338"/>
    <lineage>
        <taxon>Bacteria</taxon>
        <taxon>Pseudomonadati</taxon>
        <taxon>Pseudomonadota</taxon>
        <taxon>Alphaproteobacteria</taxon>
        <taxon>Hyphomicrobiales</taxon>
        <taxon>Rhizobiaceae</taxon>
        <taxon>Rhizobium/Agrobacterium group</taxon>
        <taxon>Rhizobium</taxon>
    </lineage>
</organism>
<sequence>MFLYIIEAFALFGGAFLVWRLCRNGGALYRLMWHDWRIKVVIFSSILAVIVTVAFYYCIPDATDATKFIGAAFASWISGLLLFMLVGLGVAIVSLARPEHELFEARARNLLRRQTGHHIDYMVGRLHDVLEAYTAQSTRKIVVLDYDAAEKMFHTSHTTESILKGYLDDKIVNFPAKISYKPLSKPPGGRQKSCLTFLEVNGEKFGDVEEFDDEVARSFRIQIPVKGEFKGRCAVKHRYLYWIKAEEEENVSTSVRYTRELSVEVENQLASSTIVATIKNEQGPDERIVINPGTCQRVIYLTEITPRDKLYDFRLGLA</sequence>
<evidence type="ECO:0000256" key="1">
    <source>
        <dbReference type="SAM" id="Phobius"/>
    </source>
</evidence>
<keyword evidence="1" id="KW-0472">Membrane</keyword>
<accession>A0A4R3QDI6</accession>
<dbReference type="EMBL" id="SMBH01000002">
    <property type="protein sequence ID" value="TCU18777.1"/>
    <property type="molecule type" value="Genomic_DNA"/>
</dbReference>
<evidence type="ECO:0000313" key="3">
    <source>
        <dbReference type="Proteomes" id="UP000294576"/>
    </source>
</evidence>
<dbReference type="RefSeq" id="WP_132559077.1">
    <property type="nucleotide sequence ID" value="NZ_SMBH01000002.1"/>
</dbReference>
<feature type="transmembrane region" description="Helical" evidence="1">
    <location>
        <begin position="40"/>
        <end position="59"/>
    </location>
</feature>
<comment type="caution">
    <text evidence="2">The sequence shown here is derived from an EMBL/GenBank/DDBJ whole genome shotgun (WGS) entry which is preliminary data.</text>
</comment>
<reference evidence="2 3" key="1">
    <citation type="submission" date="2019-03" db="EMBL/GenBank/DDBJ databases">
        <title>Genomic Encyclopedia of Type Strains, Phase IV (KMG-V): Genome sequencing to study the core and pangenomes of soil and plant-associated prokaryotes.</title>
        <authorList>
            <person name="Whitman W."/>
        </authorList>
    </citation>
    <scope>NUCLEOTIDE SEQUENCE [LARGE SCALE GENOMIC DNA]</scope>
    <source>
        <strain evidence="2 3">Hc14</strain>
    </source>
</reference>
<keyword evidence="1" id="KW-1133">Transmembrane helix</keyword>
<dbReference type="Proteomes" id="UP000294576">
    <property type="component" value="Unassembled WGS sequence"/>
</dbReference>
<name>A0A4R3QDI6_RHISU</name>
<proteinExistence type="predicted"/>
<protein>
    <submittedName>
        <fullName evidence="2">Uncharacterized protein</fullName>
    </submittedName>
</protein>
<dbReference type="AlphaFoldDB" id="A0A4R3QDI6"/>
<keyword evidence="1" id="KW-0812">Transmembrane</keyword>
<evidence type="ECO:0000313" key="2">
    <source>
        <dbReference type="EMBL" id="TCU18777.1"/>
    </source>
</evidence>